<gene>
    <name evidence="1" type="ORF">J2Y00_001590</name>
</gene>
<dbReference type="InterPro" id="IPR016181">
    <property type="entry name" value="Acyl_CoA_acyltransferase"/>
</dbReference>
<sequence>MTTPGLAGAGRSFLGRAVLAEREDGRYVVVQARTDDAPALEGVQRACFPDLSEDEIATARHFLSHQAHFPEGQLAVLDTATGALVASSSDLRMNVDFAHYAHPYLKETGDNLFTTHDPRGEWLYGADIGVHPDVRGQGLATLLYGARHDLIRRLNLRGHVAGAMPKGYGAAAHELPIEGYVMAVVRGERRDPVLSVQLRRGYGVWGIIPDYLEDESCRNYGVFIVWRNPAWTA</sequence>
<organism evidence="1 2">
    <name type="scientific">Deinococcus soli</name>
    <name type="common">ex Cha et al. 2016</name>
    <dbReference type="NCBI Taxonomy" id="1309411"/>
    <lineage>
        <taxon>Bacteria</taxon>
        <taxon>Thermotogati</taxon>
        <taxon>Deinococcota</taxon>
        <taxon>Deinococci</taxon>
        <taxon>Deinococcales</taxon>
        <taxon>Deinococcaceae</taxon>
        <taxon>Deinococcus</taxon>
    </lineage>
</organism>
<dbReference type="Proteomes" id="UP001185331">
    <property type="component" value="Unassembled WGS sequence"/>
</dbReference>
<dbReference type="CDD" id="cd04301">
    <property type="entry name" value="NAT_SF"/>
    <property type="match status" value="1"/>
</dbReference>
<dbReference type="EMBL" id="JAVDQK010000003">
    <property type="protein sequence ID" value="MDR6218029.1"/>
    <property type="molecule type" value="Genomic_DNA"/>
</dbReference>
<comment type="caution">
    <text evidence="1">The sequence shown here is derived from an EMBL/GenBank/DDBJ whole genome shotgun (WGS) entry which is preliminary data.</text>
</comment>
<reference evidence="1" key="1">
    <citation type="submission" date="2023-07" db="EMBL/GenBank/DDBJ databases">
        <title>Sorghum-associated microbial communities from plants grown in Nebraska, USA.</title>
        <authorList>
            <person name="Schachtman D."/>
        </authorList>
    </citation>
    <scope>NUCLEOTIDE SEQUENCE</scope>
    <source>
        <strain evidence="1">BE330</strain>
    </source>
</reference>
<proteinExistence type="predicted"/>
<dbReference type="SUPFAM" id="SSF55729">
    <property type="entry name" value="Acyl-CoA N-acyltransferases (Nat)"/>
    <property type="match status" value="1"/>
</dbReference>
<protein>
    <submittedName>
        <fullName evidence="1">GNAT superfamily N-acetyltransferase</fullName>
    </submittedName>
</protein>
<dbReference type="AlphaFoldDB" id="A0AAE4BMC7"/>
<evidence type="ECO:0000313" key="2">
    <source>
        <dbReference type="Proteomes" id="UP001185331"/>
    </source>
</evidence>
<dbReference type="RefSeq" id="WP_309852645.1">
    <property type="nucleotide sequence ID" value="NZ_JAVDQJ010000003.1"/>
</dbReference>
<accession>A0AAE4BMC7</accession>
<name>A0AAE4BMC7_9DEIO</name>
<evidence type="ECO:0000313" key="1">
    <source>
        <dbReference type="EMBL" id="MDR6218029.1"/>
    </source>
</evidence>
<dbReference type="Gene3D" id="3.40.630.30">
    <property type="match status" value="1"/>
</dbReference>